<gene>
    <name evidence="3" type="ORF">CQW49_11770</name>
</gene>
<organism evidence="3 4">
    <name type="scientific">Methylosinus trichosporium (strain ATCC 35070 / NCIMB 11131 / UNIQEM 75 / OB3b)</name>
    <dbReference type="NCBI Taxonomy" id="595536"/>
    <lineage>
        <taxon>Bacteria</taxon>
        <taxon>Pseudomonadati</taxon>
        <taxon>Pseudomonadota</taxon>
        <taxon>Alphaproteobacteria</taxon>
        <taxon>Hyphomicrobiales</taxon>
        <taxon>Methylocystaceae</taxon>
        <taxon>Methylosinus</taxon>
    </lineage>
</organism>
<dbReference type="KEGG" id="mtw:CQW49_11770"/>
<dbReference type="EMBL" id="CP023737">
    <property type="protein sequence ID" value="ATQ68479.1"/>
    <property type="molecule type" value="Genomic_DNA"/>
</dbReference>
<dbReference type="STRING" id="595536.GCA_000178815_02810"/>
<dbReference type="AlphaFoldDB" id="A0A2D2D0T4"/>
<sequence length="202" mass="20894">MEVETMRRATKADRASASAAAAIALLALSASAPARALDDTSTLTSVLSLFGAGEDNNEKIVYRERSKLVLPPGAGRTLPEPQAGESTRPDSWPVEQEAARRRGGETPVPQAKQGEPGQKATKCLAAASDGHCTVATEADDPLLGGGSAPKTRAAGQSSTRAFLTEPPAAFREKVAGGKGVVDAEKSSDWWNPGALIGRVFGD</sequence>
<accession>A0A2D2D0T4</accession>
<feature type="region of interest" description="Disordered" evidence="1">
    <location>
        <begin position="71"/>
        <end position="118"/>
    </location>
</feature>
<name>A0A2D2D0T4_METT3</name>
<evidence type="ECO:0000256" key="2">
    <source>
        <dbReference type="SAM" id="SignalP"/>
    </source>
</evidence>
<feature type="region of interest" description="Disordered" evidence="1">
    <location>
        <begin position="143"/>
        <end position="162"/>
    </location>
</feature>
<protein>
    <submittedName>
        <fullName evidence="3">Uncharacterized protein</fullName>
    </submittedName>
</protein>
<evidence type="ECO:0000313" key="3">
    <source>
        <dbReference type="EMBL" id="ATQ68479.1"/>
    </source>
</evidence>
<proteinExistence type="predicted"/>
<reference evidence="4" key="1">
    <citation type="submission" date="2017-10" db="EMBL/GenBank/DDBJ databases">
        <title>Completed PacBio SMRT sequence of Methylosinus trichosporium OB3b reveals presence of a third large plasmid.</title>
        <authorList>
            <person name="Charles T.C."/>
            <person name="Lynch M.D.J."/>
            <person name="Heil J.R."/>
            <person name="Cheng J."/>
        </authorList>
    </citation>
    <scope>NUCLEOTIDE SEQUENCE [LARGE SCALE GENOMIC DNA]</scope>
    <source>
        <strain evidence="4">OB3b</strain>
    </source>
</reference>
<dbReference type="Proteomes" id="UP000230709">
    <property type="component" value="Chromosome"/>
</dbReference>
<feature type="signal peptide" evidence="2">
    <location>
        <begin position="1"/>
        <end position="36"/>
    </location>
</feature>
<keyword evidence="4" id="KW-1185">Reference proteome</keyword>
<evidence type="ECO:0000313" key="4">
    <source>
        <dbReference type="Proteomes" id="UP000230709"/>
    </source>
</evidence>
<keyword evidence="2" id="KW-0732">Signal</keyword>
<evidence type="ECO:0000256" key="1">
    <source>
        <dbReference type="SAM" id="MobiDB-lite"/>
    </source>
</evidence>
<feature type="chain" id="PRO_5013628849" evidence="2">
    <location>
        <begin position="37"/>
        <end position="202"/>
    </location>
</feature>